<dbReference type="GO" id="GO:0004452">
    <property type="term" value="F:isopentenyl-diphosphate delta-isomerase activity"/>
    <property type="evidence" value="ECO:0007669"/>
    <property type="project" value="UniProtKB-UniRule"/>
</dbReference>
<feature type="binding site" evidence="10">
    <location>
        <position position="39"/>
    </location>
    <ligand>
        <name>Mn(2+)</name>
        <dbReference type="ChEBI" id="CHEBI:29035"/>
    </ligand>
</feature>
<keyword evidence="6 10" id="KW-0460">Magnesium</keyword>
<dbReference type="AlphaFoldDB" id="A0A4Q9KI04"/>
<dbReference type="Pfam" id="PF00348">
    <property type="entry name" value="polyprenyl_synt"/>
    <property type="match status" value="1"/>
</dbReference>
<feature type="binding site" evidence="10">
    <location>
        <position position="46"/>
    </location>
    <ligand>
        <name>Mn(2+)</name>
        <dbReference type="ChEBI" id="CHEBI:29035"/>
    </ligand>
</feature>
<comment type="subcellular location">
    <subcellularLocation>
        <location evidence="10">Cytoplasm</location>
    </subcellularLocation>
</comment>
<dbReference type="NCBIfam" id="TIGR02150">
    <property type="entry name" value="IPP_isom_1"/>
    <property type="match status" value="1"/>
</dbReference>
<dbReference type="UniPathway" id="UPA00059">
    <property type="reaction ID" value="UER00104"/>
</dbReference>
<reference evidence="12 13" key="1">
    <citation type="submission" date="2019-01" db="EMBL/GenBank/DDBJ databases">
        <title>Lactibacter flavus gen. nov., sp. nov., a novel bacterium of the family Propionibacteriaceae isolated from raw milk and dairy products.</title>
        <authorList>
            <person name="Huptas C."/>
            <person name="Wenning M."/>
            <person name="Breitenwieser F."/>
            <person name="Doll E."/>
            <person name="Von Neubeck M."/>
            <person name="Busse H.-J."/>
            <person name="Scherer S."/>
        </authorList>
    </citation>
    <scope>NUCLEOTIDE SEQUENCE [LARGE SCALE GENOMIC DNA]</scope>
    <source>
        <strain evidence="12 13">KCTC 33808</strain>
    </source>
</reference>
<keyword evidence="13" id="KW-1185">Reference proteome</keyword>
<dbReference type="NCBIfam" id="NF002995">
    <property type="entry name" value="PRK03759.1"/>
    <property type="match status" value="1"/>
</dbReference>
<evidence type="ECO:0000313" key="12">
    <source>
        <dbReference type="EMBL" id="TBT88417.1"/>
    </source>
</evidence>
<dbReference type="Pfam" id="PF00293">
    <property type="entry name" value="NUDIX"/>
    <property type="match status" value="1"/>
</dbReference>
<gene>
    <name evidence="10" type="primary">idi</name>
    <name evidence="12" type="ORF">ET989_00175</name>
</gene>
<dbReference type="EMBL" id="SDMQ01000001">
    <property type="protein sequence ID" value="TBT88417.1"/>
    <property type="molecule type" value="Genomic_DNA"/>
</dbReference>
<evidence type="ECO:0000256" key="9">
    <source>
        <dbReference type="ARBA" id="ARBA00023235"/>
    </source>
</evidence>
<comment type="pathway">
    <text evidence="1 10">Isoprenoid biosynthesis; dimethylallyl diphosphate biosynthesis; dimethylallyl diphosphate from isopentenyl diphosphate: step 1/1.</text>
</comment>
<dbReference type="PANTHER" id="PTHR10885:SF0">
    <property type="entry name" value="ISOPENTENYL-DIPHOSPHATE DELTA-ISOMERASE"/>
    <property type="match status" value="1"/>
</dbReference>
<comment type="caution">
    <text evidence="12">The sequence shown here is derived from an EMBL/GenBank/DDBJ whole genome shotgun (WGS) entry which is preliminary data.</text>
</comment>
<feature type="domain" description="Nudix hydrolase" evidence="11">
    <location>
        <begin position="44"/>
        <end position="179"/>
    </location>
</feature>
<dbReference type="CDD" id="cd02885">
    <property type="entry name" value="NUDIX_IPP_Isomerase"/>
    <property type="match status" value="1"/>
</dbReference>
<dbReference type="GO" id="GO:0046872">
    <property type="term" value="F:metal ion binding"/>
    <property type="evidence" value="ECO:0007669"/>
    <property type="project" value="UniProtKB-KW"/>
</dbReference>
<dbReference type="InterPro" id="IPR000086">
    <property type="entry name" value="NUDIX_hydrolase_dom"/>
</dbReference>
<feature type="binding site" evidence="10">
    <location>
        <position position="101"/>
    </location>
    <ligand>
        <name>Mg(2+)</name>
        <dbReference type="ChEBI" id="CHEBI:18420"/>
    </ligand>
</feature>
<dbReference type="InterPro" id="IPR011876">
    <property type="entry name" value="IsopentenylPP_isomerase_typ1"/>
</dbReference>
<keyword evidence="9 10" id="KW-0413">Isomerase</keyword>
<dbReference type="InterPro" id="IPR008949">
    <property type="entry name" value="Isoprenoid_synthase_dom_sf"/>
</dbReference>
<evidence type="ECO:0000256" key="1">
    <source>
        <dbReference type="ARBA" id="ARBA00004826"/>
    </source>
</evidence>
<evidence type="ECO:0000256" key="7">
    <source>
        <dbReference type="ARBA" id="ARBA00023211"/>
    </source>
</evidence>
<comment type="cofactor">
    <cofactor evidence="10">
        <name>Mn(2+)</name>
        <dbReference type="ChEBI" id="CHEBI:29035"/>
    </cofactor>
    <text evidence="10">Binds 1 Mn(2+) ion per subunit.</text>
</comment>
<dbReference type="FunFam" id="3.90.79.10:FF:000009">
    <property type="entry name" value="Isopentenyl-diphosphate Delta-isomerase"/>
    <property type="match status" value="1"/>
</dbReference>
<dbReference type="InterPro" id="IPR033749">
    <property type="entry name" value="Polyprenyl_synt_CS"/>
</dbReference>
<evidence type="ECO:0000256" key="10">
    <source>
        <dbReference type="HAMAP-Rule" id="MF_00202"/>
    </source>
</evidence>
<comment type="function">
    <text evidence="10">Catalyzes the 1,3-allylic rearrangement of the homoallylic substrate isopentenyl (IPP) to its highly electrophilic allylic isomer, dimethylallyl diphosphate (DMAPP).</text>
</comment>
<evidence type="ECO:0000256" key="8">
    <source>
        <dbReference type="ARBA" id="ARBA00023229"/>
    </source>
</evidence>
<evidence type="ECO:0000256" key="2">
    <source>
        <dbReference type="ARBA" id="ARBA00007579"/>
    </source>
</evidence>
<keyword evidence="5 10" id="KW-0479">Metal-binding</keyword>
<dbReference type="PROSITE" id="PS51462">
    <property type="entry name" value="NUDIX"/>
    <property type="match status" value="1"/>
</dbReference>
<keyword evidence="8 10" id="KW-0414">Isoprene biosynthesis</keyword>
<feature type="binding site" evidence="10">
    <location>
        <position position="130"/>
    </location>
    <ligand>
        <name>Mn(2+)</name>
        <dbReference type="ChEBI" id="CHEBI:29035"/>
    </ligand>
</feature>
<dbReference type="SUPFAM" id="SSF48576">
    <property type="entry name" value="Terpenoid synthases"/>
    <property type="match status" value="1"/>
</dbReference>
<dbReference type="InterPro" id="IPR056375">
    <property type="entry name" value="Idi_bact"/>
</dbReference>
<dbReference type="PANTHER" id="PTHR10885">
    <property type="entry name" value="ISOPENTENYL-DIPHOSPHATE DELTA-ISOMERASE"/>
    <property type="match status" value="1"/>
</dbReference>
<proteinExistence type="inferred from homology"/>
<protein>
    <recommendedName>
        <fullName evidence="3 10">Isopentenyl-diphosphate Delta-isomerase</fullName>
        <shortName evidence="10">IPP isomerase</shortName>
        <ecNumber evidence="3 10">5.3.3.2</ecNumber>
    </recommendedName>
    <alternativeName>
        <fullName evidence="10">IPP:DMAPP isomerase</fullName>
    </alternativeName>
    <alternativeName>
        <fullName evidence="10">Isopentenyl pyrophosphate isomerase</fullName>
    </alternativeName>
</protein>
<comment type="catalytic activity">
    <reaction evidence="10">
        <text>isopentenyl diphosphate = dimethylallyl diphosphate</text>
        <dbReference type="Rhea" id="RHEA:23284"/>
        <dbReference type="ChEBI" id="CHEBI:57623"/>
        <dbReference type="ChEBI" id="CHEBI:128769"/>
        <dbReference type="EC" id="5.3.3.2"/>
    </reaction>
</comment>
<evidence type="ECO:0000256" key="6">
    <source>
        <dbReference type="ARBA" id="ARBA00022842"/>
    </source>
</evidence>
<dbReference type="GO" id="GO:0004659">
    <property type="term" value="F:prenyltransferase activity"/>
    <property type="evidence" value="ECO:0007669"/>
    <property type="project" value="InterPro"/>
</dbReference>
<feature type="active site" evidence="10">
    <location>
        <position position="130"/>
    </location>
</feature>
<sequence>MPVRQDSAPREPDVAVADEVVLLDEQGQPVGAADRRSVHTRQTPLHLAFSTYLFDPEGRVLITRRALHKATWPGVWTNSCCGHPLPGEDIETAARRRVSEELGLEVTELLPAVPDFRDRAVDASGIVENEFCPVFIGHVSSSRVTPDPDEVAEHAWVRWEDLVAAITATPAVYSPWSVLQVPRVALALEGASCAPAPSATDFIDRVDGLLTTTLRDLAGTWERTNRAEGVEVLPDDLPAWLERLLVGRGKRLRATMLHWAFVAAGGDIAGPDYPGLIRIAAALETLHLFAMVHDDIMDESGSRRGMPAAHVEAAEWHRQAGAAGEPNAFGVNLAMLLGDLAHTLADSLVQPLPLRLRRLWFELCVELMVGQRADLTGAAAGRRDLAHAEHIARLKSGMYTIERPLQLGALAADAEEGTCAALQQWGEHIGRAFALRDDQLGIWGDPALTGKPAGDDLAEGKATVILALAFERLEGPAREALTRLGTVDLRPGDVTVVSDALVSTGVRDDIETMIEDAVARADACLAHGQLTEAGIEGLRSAARAIAWRDA</sequence>
<evidence type="ECO:0000259" key="11">
    <source>
        <dbReference type="PROSITE" id="PS51462"/>
    </source>
</evidence>
<keyword evidence="4 10" id="KW-0963">Cytoplasm</keyword>
<comment type="similarity">
    <text evidence="2 10">Belongs to the IPP isomerase type 1 family.</text>
</comment>
<dbReference type="GO" id="GO:0008299">
    <property type="term" value="P:isoprenoid biosynthetic process"/>
    <property type="evidence" value="ECO:0007669"/>
    <property type="project" value="UniProtKB-UniRule"/>
</dbReference>
<dbReference type="InterPro" id="IPR015797">
    <property type="entry name" value="NUDIX_hydrolase-like_dom_sf"/>
</dbReference>
<evidence type="ECO:0000256" key="5">
    <source>
        <dbReference type="ARBA" id="ARBA00022723"/>
    </source>
</evidence>
<dbReference type="PROSITE" id="PS00723">
    <property type="entry name" value="POLYPRENYL_SYNTHASE_1"/>
    <property type="match status" value="1"/>
</dbReference>
<name>A0A4Q9KI04_9ACTN</name>
<evidence type="ECO:0000256" key="3">
    <source>
        <dbReference type="ARBA" id="ARBA00012057"/>
    </source>
</evidence>
<dbReference type="SUPFAM" id="SSF55811">
    <property type="entry name" value="Nudix"/>
    <property type="match status" value="1"/>
</dbReference>
<feature type="active site" evidence="10">
    <location>
        <position position="81"/>
    </location>
</feature>
<dbReference type="GO" id="GO:0005737">
    <property type="term" value="C:cytoplasm"/>
    <property type="evidence" value="ECO:0007669"/>
    <property type="project" value="UniProtKB-SubCell"/>
</dbReference>
<dbReference type="SFLD" id="SFLDS00005">
    <property type="entry name" value="Isoprenoid_Synthase_Type_I"/>
    <property type="match status" value="1"/>
</dbReference>
<accession>A0A4Q9KI04</accession>
<keyword evidence="7 10" id="KW-0464">Manganese</keyword>
<dbReference type="HAMAP" id="MF_00202">
    <property type="entry name" value="Idi"/>
    <property type="match status" value="1"/>
</dbReference>
<feature type="binding site" evidence="10">
    <location>
        <position position="83"/>
    </location>
    <ligand>
        <name>Mn(2+)</name>
        <dbReference type="ChEBI" id="CHEBI:29035"/>
    </ligand>
</feature>
<dbReference type="Proteomes" id="UP000292373">
    <property type="component" value="Unassembled WGS sequence"/>
</dbReference>
<comment type="cofactor">
    <cofactor evidence="10">
        <name>Mg(2+)</name>
        <dbReference type="ChEBI" id="CHEBI:18420"/>
    </cofactor>
    <text evidence="10">Binds 1 Mg(2+) ion per subunit. The magnesium ion binds only when substrate is bound.</text>
</comment>
<dbReference type="InterPro" id="IPR000092">
    <property type="entry name" value="Polyprenyl_synt"/>
</dbReference>
<dbReference type="Gene3D" id="1.10.600.10">
    <property type="entry name" value="Farnesyl Diphosphate Synthase"/>
    <property type="match status" value="1"/>
</dbReference>
<organism evidence="12 13">
    <name type="scientific">Propioniciclava sinopodophylli</name>
    <dbReference type="NCBI Taxonomy" id="1837344"/>
    <lineage>
        <taxon>Bacteria</taxon>
        <taxon>Bacillati</taxon>
        <taxon>Actinomycetota</taxon>
        <taxon>Actinomycetes</taxon>
        <taxon>Propionibacteriales</taxon>
        <taxon>Propionibacteriaceae</taxon>
        <taxon>Propioniciclava</taxon>
    </lineage>
</organism>
<dbReference type="CDD" id="cd00685">
    <property type="entry name" value="Trans_IPPS_HT"/>
    <property type="match status" value="1"/>
</dbReference>
<evidence type="ECO:0000256" key="4">
    <source>
        <dbReference type="ARBA" id="ARBA00022490"/>
    </source>
</evidence>
<dbReference type="OrthoDB" id="9809458at2"/>
<dbReference type="Gene3D" id="3.90.79.10">
    <property type="entry name" value="Nucleoside Triphosphate Pyrophosphohydrolase"/>
    <property type="match status" value="1"/>
</dbReference>
<feature type="binding site" evidence="10">
    <location>
        <position position="128"/>
    </location>
    <ligand>
        <name>Mn(2+)</name>
        <dbReference type="ChEBI" id="CHEBI:29035"/>
    </ligand>
</feature>
<evidence type="ECO:0000313" key="13">
    <source>
        <dbReference type="Proteomes" id="UP000292373"/>
    </source>
</evidence>
<dbReference type="GO" id="GO:0050992">
    <property type="term" value="P:dimethylallyl diphosphate biosynthetic process"/>
    <property type="evidence" value="ECO:0007669"/>
    <property type="project" value="UniProtKB-UniRule"/>
</dbReference>
<dbReference type="EC" id="5.3.3.2" evidence="3 10"/>